<dbReference type="SUPFAM" id="SSF51294">
    <property type="entry name" value="Hedgehog/intein (Hint) domain"/>
    <property type="match status" value="1"/>
</dbReference>
<evidence type="ECO:0000256" key="1">
    <source>
        <dbReference type="SAM" id="MobiDB-lite"/>
    </source>
</evidence>
<dbReference type="SMART" id="SM00306">
    <property type="entry name" value="HintN"/>
    <property type="match status" value="1"/>
</dbReference>
<reference evidence="3 4" key="1">
    <citation type="submission" date="2019-07" db="EMBL/GenBank/DDBJ databases">
        <title>Whole genome shotgun sequence of Deinococcus cellulosilyticus NBRC 106333.</title>
        <authorList>
            <person name="Hosoyama A."/>
            <person name="Uohara A."/>
            <person name="Ohji S."/>
            <person name="Ichikawa N."/>
        </authorList>
    </citation>
    <scope>NUCLEOTIDE SEQUENCE [LARGE SCALE GENOMIC DNA]</scope>
    <source>
        <strain evidence="3 4">NBRC 106333</strain>
    </source>
</reference>
<name>A0A511N9J5_DEIC1</name>
<evidence type="ECO:0000313" key="3">
    <source>
        <dbReference type="EMBL" id="GEM49470.1"/>
    </source>
</evidence>
<dbReference type="PANTHER" id="PTHR32305:SF15">
    <property type="entry name" value="PROTEIN RHSA-RELATED"/>
    <property type="match status" value="1"/>
</dbReference>
<dbReference type="InterPro" id="IPR006141">
    <property type="entry name" value="Intein_N"/>
</dbReference>
<dbReference type="CDD" id="cd00081">
    <property type="entry name" value="Hint"/>
    <property type="match status" value="1"/>
</dbReference>
<dbReference type="EMBL" id="BJXB01000035">
    <property type="protein sequence ID" value="GEM49470.1"/>
    <property type="molecule type" value="Genomic_DNA"/>
</dbReference>
<feature type="compositionally biased region" description="Polar residues" evidence="1">
    <location>
        <begin position="2193"/>
        <end position="2202"/>
    </location>
</feature>
<feature type="region of interest" description="Disordered" evidence="1">
    <location>
        <begin position="2439"/>
        <end position="2458"/>
    </location>
</feature>
<dbReference type="InterPro" id="IPR006530">
    <property type="entry name" value="YD"/>
</dbReference>
<accession>A0A511N9J5</accession>
<dbReference type="InterPro" id="IPR003587">
    <property type="entry name" value="Hint_dom_N"/>
</dbReference>
<feature type="compositionally biased region" description="Polar residues" evidence="1">
    <location>
        <begin position="2113"/>
        <end position="2141"/>
    </location>
</feature>
<dbReference type="Pfam" id="PF07591">
    <property type="entry name" value="PT-HINT"/>
    <property type="match status" value="1"/>
</dbReference>
<comment type="caution">
    <text evidence="3">The sequence shown here is derived from an EMBL/GenBank/DDBJ whole genome shotgun (WGS) entry which is preliminary data.</text>
</comment>
<dbReference type="PROSITE" id="PS50817">
    <property type="entry name" value="INTEIN_N_TER"/>
    <property type="match status" value="1"/>
</dbReference>
<dbReference type="OrthoDB" id="63388at2"/>
<dbReference type="InterPro" id="IPR036844">
    <property type="entry name" value="Hint_dom_sf"/>
</dbReference>
<dbReference type="Gene3D" id="2.180.10.10">
    <property type="entry name" value="RHS repeat-associated core"/>
    <property type="match status" value="3"/>
</dbReference>
<dbReference type="PANTHER" id="PTHR32305">
    <property type="match status" value="1"/>
</dbReference>
<sequence length="2733" mass="301058">MNFYLRNRKRTTLMADPARRGVGLTFALLYLLQQFLPMAAAAPSLYARPGAGVSDLPIEVLAFNTPGFGDVSDAINLATGNVYVDTGSLGRNNILDANSSKDEKKEKTIAQTNWSLQSKLRLEGYTGLPTDSKMQSGWMLYSGDGSGTAYSHTFINTFEDPKLPSWIKRYQNLKTSQFNGLIKSNGGNFDTSLLAIYTSQATPGLQVPQEYLVFVKSKISATETLWIAHHYDHGGNRSTFFNDGDLVDFKQNLSQQFRGAQNSDPEGIGASPKTNLVYVTNGTGQLASVTDEWGRFTKYTWGTYQGSNVLLSIQELIQDSTQTDTSWTRQTRFAYGLVPFGTEIVLKKVMYIAQTGREAPDPTAVNSTCGTPGASGYDPTRVCNTSDFEQGFTTAGGYFARTFEFDYKVANGHVLLEKLRKPLLRDIKLSSTPVFDEYTYTYDEQVSPPRVTAVTSSSKDNMVYYYRDTSNNLLRGQPLPASGFVVQVDQGYQAPFNTSKYTLNNKGQVVQKQQVDGNQTLTWTYRYYANGYTALVTEPSGATTHFGYDTQGNLASETTYATSVALPTLPAGGPYNPAAQSGWVKRTESTFDGDNRLVRSFSKSSTDTTYGYSPSGSATEYQEWEASTFGTDPSKNQTFRVPKMVTTLTGEINPDLPALQSVIGTALKSTQSYDTSGRLTQSTSGNTTSTLRTTTYTYALGNRWSQMQVTSAASISQPSGPANQVIQYADQVRTVHDGLTTHQYFYDALGNVEVDYTFGKGGTSDQKVLVSSLDASKTPSYSYISLHQKSNGFGQLLFSRTSEYPSSSPIRQQSMTLYASSGELISSWEGNTANLTTYQYFTDSWSHLGQVKKVLWGEGNGTDLNTVQATRKTTEYRYDSEGRVLKQAVDGFQTEFAYDALGRMTTQKTYVNRADDITATPAGPVGTVTTTYDITGQPYTVTENVQGSRPVGGDVNLTATTKYTRDAFGQVTATQYPDATAAYQVYQYYDGYGRVVQTTDQRLLGINQTAADNSSYLKYDTLGRLLRVLKPALRTSDVNGKGYVDNRRPYVEYVYDDFGRKTFERELIGNSIPTLSSFYKSSYASGVPEGEFKITEFRYDNWDRLFETVSPRGYKTTLTLDQAGNGWKTEQEVLKGNEPGLNLPAQEITTYQSFDALGRVFQSFDGRGYERRRTYNLLGNVTSEIEPDSSGALIVRKINVYSHNGLLLKVLEPDVNTSSAVSPVPPGELSSQWTPTSYAGMFIMKQLVYSLRAYPASITVAHENNDAASGSEATTTYTYDADGRVQSEKLPSGEFTAVVTHRYDSRGLEIYTQSPEKFDVTRDFDGMGRLVTEHHWPRRTSTGAGAEAVSIDATAGFNDTDHPKLTFRFDRMGNLTEETRNQFVTKHVYNSLGQVVAETRSHDPSRVTAPLYRFNVYRVDGMKLAYTSFDYTGNITNGVSGQFTDTAGNLTLYELSDDGLPVIEVSKSEIRGLDGTSSARFTEYTSENIYDGRGLRLKRSFSGDGRVFDHLKRDGSIMTSNMPRQYTTLWNYDSVGNMLSRVDVSVDGSTVLSRFDYTYNAMNRQAAASGYTPLSYKDSINDFDRGTFNEFTEIYYNQRGQIIKSITKSPAFSEILPIMTAEYQYYSNGSYSEKYATSTSLGRTRESGRQSEFKYDLTGRIVSYRDSRNNEAVEIVKYKYEQNRILSYILNQDLKITYSDCNYSTVDSNTAKQIKHNSASGTQGANSLIFPANTSEICKEITDAVIDPSGGSGERQINYGRNLANYSFVVNRYWKSQLINSDIYPPHATTKSTPTCKDNCFKVSKYDLSYNSDAYGTQNMSSAGTTSIMMQCSEYIYHYSMYDFSKCSRAADQTYDSSSSSSWSERYDDAGTKLSTTQSNFSAAAGNSGYSEITSTYETLSGGDILTRKSVKNIRTDVVQSYTEYTYKRYNTEKQATQFYNSKSEDGGCNLLIFCRPSYFIVNMKDFAYDPFGNTILFSELHLNVTDSTSIKSKIYALKKYYFADNEIQFVYSDKNGEPPEEFQTYGISTSKYCATQPCFRDPTYSLADSVDDPSKWEAVLPFELGVDTDKEFQAPTPGSSVGLGASSVDAPEGFGNPFGVSTVLPPSDVQVTQNSTGVSGFSNPLPTPNQLHNNTETQTEPIDPGEFGPPVPLNEANPNGVGASGVADSNDLTTSTHLGVGQATLPVPELNPNLSGSTGSTGVVAPDSEMNPNLGGTNGTTGGNSGTGSGVESPDGSHGVQDPRVIPFHSADDVEGFASDLADSLDDAAAIDKKLMDLKLGKKEFLDAVQKALVNMLSKKVGAGIASKVEKILEITQNWPYEKRTMFTLQLGFNAHYLGSSKNETVKAHLNTMLDKSIKMIGAKSASGESLLKLEFDPYQAHDEILKEHLLVAYDSSLLTRSFNQGGPASRRLAGMTAMSFNAVNNIPGGVEQGMGGLPSRPIRTPSPRTTTPPKTGAGKGCICGCNSFSADTPVWTRSGLVAIAALAIGTPVLAFNEQTREQGYYPITQVFENQDPAITGLVIEDPETRALEYITTTPEHPFYVTERSDTEPRPKPEGHSDLSDKWVGAGHLKVGDKLKQADGTLGEVRYVNTIQEARTMYNLEVEEAHTFFVGTQGWLVHNGGTKNCWDPIEIEPKSAYDFEYPWIQKKLYNELDTKAGSIDAKKLKIAMTKGIVAPEGNQGIKILTSAEGKYTHELKINGSANRILGRIVEIRGRNVLLFDKFVRGGLH</sequence>
<dbReference type="GO" id="GO:0016539">
    <property type="term" value="P:intein-mediated protein splicing"/>
    <property type="evidence" value="ECO:0007669"/>
    <property type="project" value="InterPro"/>
</dbReference>
<organism evidence="3 4">
    <name type="scientific">Deinococcus cellulosilyticus (strain DSM 18568 / NBRC 106333 / KACC 11606 / 5516J-15)</name>
    <dbReference type="NCBI Taxonomy" id="1223518"/>
    <lineage>
        <taxon>Bacteria</taxon>
        <taxon>Thermotogati</taxon>
        <taxon>Deinococcota</taxon>
        <taxon>Deinococci</taxon>
        <taxon>Deinococcales</taxon>
        <taxon>Deinococcaceae</taxon>
        <taxon>Deinococcus</taxon>
    </lineage>
</organism>
<evidence type="ECO:0000259" key="2">
    <source>
        <dbReference type="SMART" id="SM00306"/>
    </source>
</evidence>
<proteinExistence type="predicted"/>
<feature type="compositionally biased region" description="Low complexity" evidence="1">
    <location>
        <begin position="2440"/>
        <end position="2458"/>
    </location>
</feature>
<dbReference type="Proteomes" id="UP000321306">
    <property type="component" value="Unassembled WGS sequence"/>
</dbReference>
<protein>
    <recommendedName>
        <fullName evidence="2">Hint domain-containing protein</fullName>
    </recommendedName>
</protein>
<dbReference type="Pfam" id="PF05593">
    <property type="entry name" value="RHS_repeat"/>
    <property type="match status" value="1"/>
</dbReference>
<feature type="compositionally biased region" description="Gly residues" evidence="1">
    <location>
        <begin position="2217"/>
        <end position="2230"/>
    </location>
</feature>
<dbReference type="NCBIfam" id="TIGR01643">
    <property type="entry name" value="YD_repeat_2x"/>
    <property type="match status" value="1"/>
</dbReference>
<keyword evidence="4" id="KW-1185">Reference proteome</keyword>
<dbReference type="InterPro" id="IPR031325">
    <property type="entry name" value="RHS_repeat"/>
</dbReference>
<gene>
    <name evidence="3" type="ORF">DC3_51050</name>
</gene>
<dbReference type="InterPro" id="IPR050708">
    <property type="entry name" value="T6SS_VgrG/RHS"/>
</dbReference>
<feature type="region of interest" description="Disordered" evidence="1">
    <location>
        <begin position="2113"/>
        <end position="2243"/>
    </location>
</feature>
<feature type="domain" description="Hint" evidence="2">
    <location>
        <begin position="2467"/>
        <end position="2584"/>
    </location>
</feature>
<evidence type="ECO:0000313" key="4">
    <source>
        <dbReference type="Proteomes" id="UP000321306"/>
    </source>
</evidence>
<dbReference type="Gene3D" id="2.170.16.10">
    <property type="entry name" value="Hedgehog/Intein (Hint) domain"/>
    <property type="match status" value="1"/>
</dbReference>